<gene>
    <name evidence="2" type="ORF">DA73_0214500</name>
    <name evidence="1" type="ORF">DA73_0400020375</name>
</gene>
<organism evidence="2">
    <name type="scientific">Tolypothrix bouteillei VB521301</name>
    <dbReference type="NCBI Taxonomy" id="1479485"/>
    <lineage>
        <taxon>Bacteria</taxon>
        <taxon>Bacillati</taxon>
        <taxon>Cyanobacteriota</taxon>
        <taxon>Cyanophyceae</taxon>
        <taxon>Nostocales</taxon>
        <taxon>Tolypothrichaceae</taxon>
        <taxon>Tolypothrix</taxon>
    </lineage>
</organism>
<keyword evidence="3" id="KW-1185">Reference proteome</keyword>
<dbReference type="EMBL" id="JHEG04000001">
    <property type="protein sequence ID" value="KAF3887580.1"/>
    <property type="molecule type" value="Genomic_DNA"/>
</dbReference>
<dbReference type="AlphaFoldDB" id="A0A0C1NAH0"/>
<dbReference type="STRING" id="1479485.DA73_0214500"/>
<evidence type="ECO:0000313" key="3">
    <source>
        <dbReference type="Proteomes" id="UP000029738"/>
    </source>
</evidence>
<comment type="caution">
    <text evidence="2">The sequence shown here is derived from an EMBL/GenBank/DDBJ whole genome shotgun (WGS) entry which is preliminary data.</text>
</comment>
<dbReference type="OrthoDB" id="594504at2"/>
<reference evidence="1" key="2">
    <citation type="submission" date="2019-11" db="EMBL/GenBank/DDBJ databases">
        <title>Improved Assembly of Tolypothrix boutellei genome.</title>
        <authorList>
            <person name="Sarangi A.N."/>
            <person name="Mukherjee M."/>
            <person name="Ghosh S."/>
            <person name="Singh D."/>
            <person name="Das A."/>
            <person name="Kant S."/>
            <person name="Prusty A."/>
            <person name="Tripathy S."/>
        </authorList>
    </citation>
    <scope>NUCLEOTIDE SEQUENCE</scope>
    <source>
        <strain evidence="1">VB521301</strain>
    </source>
</reference>
<proteinExistence type="predicted"/>
<dbReference type="Proteomes" id="UP000029738">
    <property type="component" value="Unassembled WGS sequence"/>
</dbReference>
<reference evidence="2" key="1">
    <citation type="journal article" date="2015" name="Genome Announc.">
        <title>Draft Genome Sequence of Tolypothrix boutellei Strain VB521301.</title>
        <authorList>
            <person name="Chandrababunaidu M.M."/>
            <person name="Singh D."/>
            <person name="Sen D."/>
            <person name="Bhan S."/>
            <person name="Das S."/>
            <person name="Gupta A."/>
            <person name="Adhikary S.P."/>
            <person name="Tripathy S."/>
        </authorList>
    </citation>
    <scope>NUCLEOTIDE SEQUENCE</scope>
    <source>
        <strain evidence="2">VB521301</strain>
    </source>
</reference>
<dbReference type="EMBL" id="JHEG02000043">
    <property type="protein sequence ID" value="KIE11702.1"/>
    <property type="molecule type" value="Genomic_DNA"/>
</dbReference>
<sequence>MWKTRIKTLIELYDRYELASVLAQGLVRQRSIQALMSEIVSNKAAQSWLEVWREVVGSRPEFQISLRLLNAAVRYRETKGDRRVLLELPIEERKLLQEVLGIEESSSQNNKPNP</sequence>
<evidence type="ECO:0000313" key="2">
    <source>
        <dbReference type="EMBL" id="KIE11702.1"/>
    </source>
</evidence>
<protein>
    <submittedName>
        <fullName evidence="2">Uncharacterized protein</fullName>
    </submittedName>
</protein>
<evidence type="ECO:0000313" key="1">
    <source>
        <dbReference type="EMBL" id="KAF3887580.1"/>
    </source>
</evidence>
<dbReference type="RefSeq" id="WP_038082788.1">
    <property type="nucleotide sequence ID" value="NZ_JHEG04000001.1"/>
</dbReference>
<name>A0A0C1NAH0_9CYAN</name>
<accession>A0A0C1NAH0</accession>